<protein>
    <recommendedName>
        <fullName evidence="6">Chaplin domain-containing protein</fullName>
    </recommendedName>
</protein>
<proteinExistence type="predicted"/>
<reference evidence="8" key="1">
    <citation type="journal article" date="2019" name="Int. J. Syst. Evol. Microbiol.">
        <title>The Global Catalogue of Microorganisms (GCM) 10K type strain sequencing project: providing services to taxonomists for standard genome sequencing and annotation.</title>
        <authorList>
            <consortium name="The Broad Institute Genomics Platform"/>
            <consortium name="The Broad Institute Genome Sequencing Center for Infectious Disease"/>
            <person name="Wu L."/>
            <person name="Ma J."/>
        </authorList>
    </citation>
    <scope>NUCLEOTIDE SEQUENCE [LARGE SCALE GENOMIC DNA]</scope>
    <source>
        <strain evidence="8">JCM 6833</strain>
    </source>
</reference>
<dbReference type="RefSeq" id="WP_344547612.1">
    <property type="nucleotide sequence ID" value="NZ_BAAATD010000014.1"/>
</dbReference>
<comment type="caution">
    <text evidence="7">The sequence shown here is derived from an EMBL/GenBank/DDBJ whole genome shotgun (WGS) entry which is preliminary data.</text>
</comment>
<gene>
    <name evidence="7" type="ORF">GCM10010411_78910</name>
</gene>
<evidence type="ECO:0000313" key="8">
    <source>
        <dbReference type="Proteomes" id="UP001501509"/>
    </source>
</evidence>
<dbReference type="InterPro" id="IPR005528">
    <property type="entry name" value="ChpA-H"/>
</dbReference>
<keyword evidence="3" id="KW-0034">Amyloid</keyword>
<sequence length="330" mass="33548">MRNWVRNSARVALVAAGIATVSSGTVVAANADTTRGDLSVLGGNQLNAPVSVPINISGNSAALLGSAKAESPGGAYVDHRDEDGDSMLTSGMLSFGGGNQLHAPVDAPVNICGNALAIGGVAKAACKGTAIVTDRGMSSIQKTSGILSVLGGNQAYTPVSSPINICGNAAAALGAAKAYCVGGAYVDHDGHGKKNHGHDKPFKPCDHGLSSVGRYKHGCEVAAPIAKPVAPPKKKPRKAPKVRDVRTPKILPSTRRTALAPVPPTVPGQATGSEPLVDGTTQHPAAQKLQDLIRAIGLPIPSPDHAAEYRPTLGVTKGMPVRVASIPILR</sequence>
<keyword evidence="1" id="KW-0134">Cell wall</keyword>
<dbReference type="Pfam" id="PF03777">
    <property type="entry name" value="ChpA-C"/>
    <property type="match status" value="3"/>
</dbReference>
<keyword evidence="2" id="KW-0130">Cell adhesion</keyword>
<feature type="signal peptide" evidence="5">
    <location>
        <begin position="1"/>
        <end position="28"/>
    </location>
</feature>
<evidence type="ECO:0000256" key="5">
    <source>
        <dbReference type="SAM" id="SignalP"/>
    </source>
</evidence>
<accession>A0ABP6D169</accession>
<dbReference type="EMBL" id="BAAATD010000014">
    <property type="protein sequence ID" value="GAA2629513.1"/>
    <property type="molecule type" value="Genomic_DNA"/>
</dbReference>
<organism evidence="7 8">
    <name type="scientific">Actinomadura fulvescens</name>
    <dbReference type="NCBI Taxonomy" id="46160"/>
    <lineage>
        <taxon>Bacteria</taxon>
        <taxon>Bacillati</taxon>
        <taxon>Actinomycetota</taxon>
        <taxon>Actinomycetes</taxon>
        <taxon>Streptosporangiales</taxon>
        <taxon>Thermomonosporaceae</taxon>
        <taxon>Actinomadura</taxon>
    </lineage>
</organism>
<evidence type="ECO:0000256" key="3">
    <source>
        <dbReference type="ARBA" id="ARBA00023087"/>
    </source>
</evidence>
<keyword evidence="8" id="KW-1185">Reference proteome</keyword>
<dbReference type="PROSITE" id="PS51884">
    <property type="entry name" value="CHAPLIN"/>
    <property type="match status" value="2"/>
</dbReference>
<evidence type="ECO:0000259" key="6">
    <source>
        <dbReference type="PROSITE" id="PS51884"/>
    </source>
</evidence>
<name>A0ABP6D169_9ACTN</name>
<evidence type="ECO:0000313" key="7">
    <source>
        <dbReference type="EMBL" id="GAA2629513.1"/>
    </source>
</evidence>
<feature type="region of interest" description="Disordered" evidence="4">
    <location>
        <begin position="258"/>
        <end position="280"/>
    </location>
</feature>
<evidence type="ECO:0000256" key="1">
    <source>
        <dbReference type="ARBA" id="ARBA00022512"/>
    </source>
</evidence>
<keyword evidence="5" id="KW-0732">Signal</keyword>
<feature type="chain" id="PRO_5045196946" description="Chaplin domain-containing protein" evidence="5">
    <location>
        <begin position="29"/>
        <end position="330"/>
    </location>
</feature>
<feature type="domain" description="Chaplin" evidence="6">
    <location>
        <begin position="92"/>
        <end position="132"/>
    </location>
</feature>
<feature type="domain" description="Chaplin" evidence="6">
    <location>
        <begin position="37"/>
        <end position="77"/>
    </location>
</feature>
<evidence type="ECO:0000256" key="2">
    <source>
        <dbReference type="ARBA" id="ARBA00022889"/>
    </source>
</evidence>
<dbReference type="Proteomes" id="UP001501509">
    <property type="component" value="Unassembled WGS sequence"/>
</dbReference>
<evidence type="ECO:0000256" key="4">
    <source>
        <dbReference type="SAM" id="MobiDB-lite"/>
    </source>
</evidence>
<keyword evidence="1" id="KW-0964">Secreted</keyword>